<accession>A0ABW0LAN9</accession>
<dbReference type="RefSeq" id="WP_379786295.1">
    <property type="nucleotide sequence ID" value="NZ_JBHSMU010000019.1"/>
</dbReference>
<comment type="caution">
    <text evidence="1">The sequence shown here is derived from an EMBL/GenBank/DDBJ whole genome shotgun (WGS) entry which is preliminary data.</text>
</comment>
<dbReference type="EMBL" id="JBHSMU010000019">
    <property type="protein sequence ID" value="MFC5462804.1"/>
    <property type="molecule type" value="Genomic_DNA"/>
</dbReference>
<protein>
    <submittedName>
        <fullName evidence="1">Uncharacterized protein</fullName>
    </submittedName>
</protein>
<reference evidence="2" key="1">
    <citation type="journal article" date="2019" name="Int. J. Syst. Evol. Microbiol.">
        <title>The Global Catalogue of Microorganisms (GCM) 10K type strain sequencing project: providing services to taxonomists for standard genome sequencing and annotation.</title>
        <authorList>
            <consortium name="The Broad Institute Genomics Platform"/>
            <consortium name="The Broad Institute Genome Sequencing Center for Infectious Disease"/>
            <person name="Wu L."/>
            <person name="Ma J."/>
        </authorList>
    </citation>
    <scope>NUCLEOTIDE SEQUENCE [LARGE SCALE GENOMIC DNA]</scope>
    <source>
        <strain evidence="2">KACC 12649</strain>
    </source>
</reference>
<name>A0ABW0LAN9_9BURK</name>
<dbReference type="Proteomes" id="UP001596050">
    <property type="component" value="Unassembled WGS sequence"/>
</dbReference>
<keyword evidence="2" id="KW-1185">Reference proteome</keyword>
<proteinExistence type="predicted"/>
<evidence type="ECO:0000313" key="2">
    <source>
        <dbReference type="Proteomes" id="UP001596050"/>
    </source>
</evidence>
<gene>
    <name evidence="1" type="ORF">ACFPN5_23605</name>
</gene>
<organism evidence="1 2">
    <name type="scientific">Massilia niabensis</name>
    <dbReference type="NCBI Taxonomy" id="544910"/>
    <lineage>
        <taxon>Bacteria</taxon>
        <taxon>Pseudomonadati</taxon>
        <taxon>Pseudomonadota</taxon>
        <taxon>Betaproteobacteria</taxon>
        <taxon>Burkholderiales</taxon>
        <taxon>Oxalobacteraceae</taxon>
        <taxon>Telluria group</taxon>
        <taxon>Massilia</taxon>
    </lineage>
</organism>
<sequence length="64" mass="6842">MSTTTKAVRSSLFATAFARMQVFVARIVAPAGAGSDLMELYRLSRGSDSVRPAVIRRLAANAAR</sequence>
<evidence type="ECO:0000313" key="1">
    <source>
        <dbReference type="EMBL" id="MFC5462804.1"/>
    </source>
</evidence>